<name>A0ABY2JEF4_9MICO</name>
<dbReference type="InterPro" id="IPR009061">
    <property type="entry name" value="DNA-bd_dom_put_sf"/>
</dbReference>
<dbReference type="Gene3D" id="1.10.10.10">
    <property type="entry name" value="Winged helix-like DNA-binding domain superfamily/Winged helix DNA-binding domain"/>
    <property type="match status" value="1"/>
</dbReference>
<dbReference type="GO" id="GO:0003677">
    <property type="term" value="F:DNA binding"/>
    <property type="evidence" value="ECO:0007669"/>
    <property type="project" value="UniProtKB-KW"/>
</dbReference>
<feature type="domain" description="Helix-turn-helix" evidence="1">
    <location>
        <begin position="25"/>
        <end position="75"/>
    </location>
</feature>
<protein>
    <submittedName>
        <fullName evidence="2">DNA-binding protein</fullName>
    </submittedName>
</protein>
<dbReference type="RefSeq" id="WP_134373105.1">
    <property type="nucleotide sequence ID" value="NZ_SOGO01000020.1"/>
</dbReference>
<sequence length="87" mass="9931">MSIHDDYPISSSTPSTDAWGLEPLIDINELATYLGIPISTVYDWRVRGKGPTAYRFGKHLKFAISDVRAWIAEQREPSSPPRRTDRR</sequence>
<dbReference type="InterPro" id="IPR041657">
    <property type="entry name" value="HTH_17"/>
</dbReference>
<gene>
    <name evidence="2" type="ORF">E3T25_06265</name>
</gene>
<accession>A0ABY2JEF4</accession>
<dbReference type="InterPro" id="IPR010093">
    <property type="entry name" value="SinI_DNA-bd"/>
</dbReference>
<reference evidence="2 3" key="1">
    <citation type="submission" date="2019-03" db="EMBL/GenBank/DDBJ databases">
        <title>Genomics of glacier-inhabiting Cryobacterium strains.</title>
        <authorList>
            <person name="Liu Q."/>
            <person name="Xin Y.-H."/>
        </authorList>
    </citation>
    <scope>NUCLEOTIDE SEQUENCE [LARGE SCALE GENOMIC DNA]</scope>
    <source>
        <strain evidence="2 3">TMT2-16</strain>
    </source>
</reference>
<organism evidence="2 3">
    <name type="scientific">Cryobacterium sandaracinum</name>
    <dbReference type="NCBI Taxonomy" id="1259247"/>
    <lineage>
        <taxon>Bacteria</taxon>
        <taxon>Bacillati</taxon>
        <taxon>Actinomycetota</taxon>
        <taxon>Actinomycetes</taxon>
        <taxon>Micrococcales</taxon>
        <taxon>Microbacteriaceae</taxon>
        <taxon>Cryobacterium</taxon>
    </lineage>
</organism>
<comment type="caution">
    <text evidence="2">The sequence shown here is derived from an EMBL/GenBank/DDBJ whole genome shotgun (WGS) entry which is preliminary data.</text>
</comment>
<dbReference type="Proteomes" id="UP000297851">
    <property type="component" value="Unassembled WGS sequence"/>
</dbReference>
<evidence type="ECO:0000313" key="2">
    <source>
        <dbReference type="EMBL" id="TFD03951.1"/>
    </source>
</evidence>
<evidence type="ECO:0000259" key="1">
    <source>
        <dbReference type="Pfam" id="PF12728"/>
    </source>
</evidence>
<keyword evidence="3" id="KW-1185">Reference proteome</keyword>
<dbReference type="SUPFAM" id="SSF46955">
    <property type="entry name" value="Putative DNA-binding domain"/>
    <property type="match status" value="1"/>
</dbReference>
<dbReference type="NCBIfam" id="TIGR01764">
    <property type="entry name" value="excise"/>
    <property type="match status" value="1"/>
</dbReference>
<keyword evidence="2" id="KW-0238">DNA-binding</keyword>
<proteinExistence type="predicted"/>
<dbReference type="InterPro" id="IPR036388">
    <property type="entry name" value="WH-like_DNA-bd_sf"/>
</dbReference>
<dbReference type="EMBL" id="SOGO01000020">
    <property type="protein sequence ID" value="TFD03951.1"/>
    <property type="molecule type" value="Genomic_DNA"/>
</dbReference>
<dbReference type="Pfam" id="PF12728">
    <property type="entry name" value="HTH_17"/>
    <property type="match status" value="1"/>
</dbReference>
<evidence type="ECO:0000313" key="3">
    <source>
        <dbReference type="Proteomes" id="UP000297851"/>
    </source>
</evidence>